<accession>A0AAE3EJ78</accession>
<dbReference type="AlphaFoldDB" id="A0AAE3EJ78"/>
<dbReference type="SUPFAM" id="SSF58104">
    <property type="entry name" value="Methyl-accepting chemotaxis protein (MCP) signaling domain"/>
    <property type="match status" value="1"/>
</dbReference>
<sequence length="628" mass="68694">MKKISRFITAVNTSIFSAVIAVFTLIVAVNTVSIIQKDYEAMSEEWAVAWGNRIDGLFQERIAFIKSFQSYIEANITEEILADEDRLAAEFKNYDRLTIPVMKQENFLDLYVWFAPEVTGNVQQYAIQNYKLDGELSWTTNSRYARADMSGGAWAWYTDAEKNGMTITEPYEWEGFEDLIVSICLDVRLNGKHIGVVGSDMFIGEFQNDFYAEKILETGYFAIMDDNGKLIFHPELAGQNISELFGANSEAVLSRINGSETGKGILTLRDGLNTRLVGYTTLVNGWRLIAVPTLSEIYAPMYRFIMVLILIAIAGIILLALLSILAGRSISRPVAAIAEVQQEIAGGNLGVKIEQKYSDREDELGVLARASSSMIENITRIIENTRDSSAVVLASSNEITGASLQLSSGASEQAASMEEVSSSMEQMASNIRQNSEGAEETYRIAKETAVEAGRGGEMVDKSVSAIRQIADKISVIEEISRSTNMLALNAAIEAARAGDVGKGFAVVASEVRKLAERSQEAAAEINELSNETVKTAEETLVIIQSIVPKISQTSEMLQEISSASHEQSIGAEQINQALSQLDKVVQQNAASSEELSATAQSLTSRAENLQETISYFRADGALALDEPD</sequence>
<evidence type="ECO:0000256" key="3">
    <source>
        <dbReference type="ARBA" id="ARBA00022500"/>
    </source>
</evidence>
<dbReference type="GO" id="GO:0005886">
    <property type="term" value="C:plasma membrane"/>
    <property type="evidence" value="ECO:0007669"/>
    <property type="project" value="UniProtKB-SubCell"/>
</dbReference>
<dbReference type="GO" id="GO:0007165">
    <property type="term" value="P:signal transduction"/>
    <property type="evidence" value="ECO:0007669"/>
    <property type="project" value="UniProtKB-KW"/>
</dbReference>
<feature type="domain" description="Methyl-accepting transducer" evidence="10">
    <location>
        <begin position="388"/>
        <end position="603"/>
    </location>
</feature>
<dbReference type="InterPro" id="IPR033479">
    <property type="entry name" value="dCache_1"/>
</dbReference>
<feature type="transmembrane region" description="Helical" evidence="9">
    <location>
        <begin position="301"/>
        <end position="322"/>
    </location>
</feature>
<keyword evidence="5 9" id="KW-1133">Transmembrane helix</keyword>
<dbReference type="Gene3D" id="3.30.450.20">
    <property type="entry name" value="PAS domain"/>
    <property type="match status" value="1"/>
</dbReference>
<dbReference type="PROSITE" id="PS50885">
    <property type="entry name" value="HAMP"/>
    <property type="match status" value="1"/>
</dbReference>
<protein>
    <submittedName>
        <fullName evidence="12">Methyl-accepting chemotaxis protein</fullName>
    </submittedName>
</protein>
<dbReference type="SMART" id="SM00304">
    <property type="entry name" value="HAMP"/>
    <property type="match status" value="1"/>
</dbReference>
<dbReference type="InterPro" id="IPR004089">
    <property type="entry name" value="MCPsignal_dom"/>
</dbReference>
<evidence type="ECO:0000313" key="13">
    <source>
        <dbReference type="Proteomes" id="UP001198163"/>
    </source>
</evidence>
<comment type="subcellular location">
    <subcellularLocation>
        <location evidence="1">Cell membrane</location>
        <topology evidence="1">Multi-pass membrane protein</topology>
    </subcellularLocation>
</comment>
<dbReference type="InterPro" id="IPR051310">
    <property type="entry name" value="MCP_chemotaxis"/>
</dbReference>
<dbReference type="CDD" id="cd12913">
    <property type="entry name" value="PDC1_MCP_like"/>
    <property type="match status" value="1"/>
</dbReference>
<dbReference type="PANTHER" id="PTHR43531">
    <property type="entry name" value="PROTEIN ICFG"/>
    <property type="match status" value="1"/>
</dbReference>
<dbReference type="EMBL" id="JAINWA010000003">
    <property type="protein sequence ID" value="MCD1655441.1"/>
    <property type="molecule type" value="Genomic_DNA"/>
</dbReference>
<gene>
    <name evidence="12" type="ORF">K7J14_12125</name>
</gene>
<evidence type="ECO:0000256" key="9">
    <source>
        <dbReference type="SAM" id="Phobius"/>
    </source>
</evidence>
<keyword evidence="2" id="KW-1003">Cell membrane</keyword>
<dbReference type="RefSeq" id="WP_230756624.1">
    <property type="nucleotide sequence ID" value="NZ_JAINWA010000003.1"/>
</dbReference>
<dbReference type="Gene3D" id="1.10.287.950">
    <property type="entry name" value="Methyl-accepting chemotaxis protein"/>
    <property type="match status" value="1"/>
</dbReference>
<keyword evidence="8" id="KW-0807">Transducer</keyword>
<dbReference type="SMART" id="SM00283">
    <property type="entry name" value="MA"/>
    <property type="match status" value="1"/>
</dbReference>
<dbReference type="InterPro" id="IPR004090">
    <property type="entry name" value="Chemotax_Me-accpt_rcpt"/>
</dbReference>
<keyword evidence="3" id="KW-0145">Chemotaxis</keyword>
<name>A0AAE3EJ78_9SPIR</name>
<dbReference type="CDD" id="cd11386">
    <property type="entry name" value="MCP_signal"/>
    <property type="match status" value="1"/>
</dbReference>
<dbReference type="PANTHER" id="PTHR43531:SF11">
    <property type="entry name" value="METHYL-ACCEPTING CHEMOTAXIS PROTEIN 3"/>
    <property type="match status" value="1"/>
</dbReference>
<comment type="caution">
    <text evidence="12">The sequence shown here is derived from an EMBL/GenBank/DDBJ whole genome shotgun (WGS) entry which is preliminary data.</text>
</comment>
<dbReference type="Pfam" id="PF02743">
    <property type="entry name" value="dCache_1"/>
    <property type="match status" value="1"/>
</dbReference>
<organism evidence="12 13">
    <name type="scientific">Teretinema zuelzerae</name>
    <dbReference type="NCBI Taxonomy" id="156"/>
    <lineage>
        <taxon>Bacteria</taxon>
        <taxon>Pseudomonadati</taxon>
        <taxon>Spirochaetota</taxon>
        <taxon>Spirochaetia</taxon>
        <taxon>Spirochaetales</taxon>
        <taxon>Treponemataceae</taxon>
        <taxon>Teretinema</taxon>
    </lineage>
</organism>
<evidence type="ECO:0000259" key="11">
    <source>
        <dbReference type="PROSITE" id="PS50885"/>
    </source>
</evidence>
<keyword evidence="13" id="KW-1185">Reference proteome</keyword>
<evidence type="ECO:0000256" key="8">
    <source>
        <dbReference type="PROSITE-ProRule" id="PRU00284"/>
    </source>
</evidence>
<keyword evidence="4 9" id="KW-0812">Transmembrane</keyword>
<evidence type="ECO:0000313" key="12">
    <source>
        <dbReference type="EMBL" id="MCD1655441.1"/>
    </source>
</evidence>
<feature type="transmembrane region" description="Helical" evidence="9">
    <location>
        <begin position="7"/>
        <end position="29"/>
    </location>
</feature>
<dbReference type="CDD" id="cd06225">
    <property type="entry name" value="HAMP"/>
    <property type="match status" value="1"/>
</dbReference>
<dbReference type="Proteomes" id="UP001198163">
    <property type="component" value="Unassembled WGS sequence"/>
</dbReference>
<evidence type="ECO:0000256" key="2">
    <source>
        <dbReference type="ARBA" id="ARBA00022475"/>
    </source>
</evidence>
<dbReference type="GO" id="GO:0006935">
    <property type="term" value="P:chemotaxis"/>
    <property type="evidence" value="ECO:0007669"/>
    <property type="project" value="UniProtKB-KW"/>
</dbReference>
<evidence type="ECO:0000256" key="5">
    <source>
        <dbReference type="ARBA" id="ARBA00022989"/>
    </source>
</evidence>
<evidence type="ECO:0000256" key="4">
    <source>
        <dbReference type="ARBA" id="ARBA00022692"/>
    </source>
</evidence>
<evidence type="ECO:0000259" key="10">
    <source>
        <dbReference type="PROSITE" id="PS50111"/>
    </source>
</evidence>
<keyword evidence="6 9" id="KW-0472">Membrane</keyword>
<dbReference type="GO" id="GO:0004888">
    <property type="term" value="F:transmembrane signaling receptor activity"/>
    <property type="evidence" value="ECO:0007669"/>
    <property type="project" value="InterPro"/>
</dbReference>
<evidence type="ECO:0000256" key="1">
    <source>
        <dbReference type="ARBA" id="ARBA00004651"/>
    </source>
</evidence>
<dbReference type="PRINTS" id="PR00260">
    <property type="entry name" value="CHEMTRNSDUCR"/>
</dbReference>
<dbReference type="Pfam" id="PF00015">
    <property type="entry name" value="MCPsignal"/>
    <property type="match status" value="1"/>
</dbReference>
<comment type="similarity">
    <text evidence="7">Belongs to the methyl-accepting chemotaxis (MCP) protein family.</text>
</comment>
<reference evidence="12" key="1">
    <citation type="submission" date="2021-08" db="EMBL/GenBank/DDBJ databases">
        <title>Comparative analyses of Brucepasteria parasyntrophica and Teretinema zuelzerae.</title>
        <authorList>
            <person name="Song Y."/>
            <person name="Brune A."/>
        </authorList>
    </citation>
    <scope>NUCLEOTIDE SEQUENCE</scope>
    <source>
        <strain evidence="12">DSM 1903</strain>
    </source>
</reference>
<dbReference type="PROSITE" id="PS50111">
    <property type="entry name" value="CHEMOTAXIS_TRANSDUC_2"/>
    <property type="match status" value="1"/>
</dbReference>
<dbReference type="InterPro" id="IPR003660">
    <property type="entry name" value="HAMP_dom"/>
</dbReference>
<proteinExistence type="inferred from homology"/>
<evidence type="ECO:0000256" key="6">
    <source>
        <dbReference type="ARBA" id="ARBA00023136"/>
    </source>
</evidence>
<feature type="domain" description="HAMP" evidence="11">
    <location>
        <begin position="328"/>
        <end position="383"/>
    </location>
</feature>
<evidence type="ECO:0000256" key="7">
    <source>
        <dbReference type="ARBA" id="ARBA00029447"/>
    </source>
</evidence>